<dbReference type="InterPro" id="IPR004408">
    <property type="entry name" value="Biotin_CoA_COase_ligase"/>
</dbReference>
<dbReference type="InterPro" id="IPR004143">
    <property type="entry name" value="BPL_LPL_catalytic"/>
</dbReference>
<dbReference type="SUPFAM" id="SSF55681">
    <property type="entry name" value="Class II aaRS and biotin synthetases"/>
    <property type="match status" value="1"/>
</dbReference>
<dbReference type="GO" id="GO:0004077">
    <property type="term" value="F:biotin--[biotin carboxyl-carrier protein] ligase activity"/>
    <property type="evidence" value="ECO:0007669"/>
    <property type="project" value="InterPro"/>
</dbReference>
<dbReference type="STRING" id="416591.Tlet_0506"/>
<dbReference type="NCBIfam" id="TIGR00121">
    <property type="entry name" value="birA_ligase"/>
    <property type="match status" value="1"/>
</dbReference>
<dbReference type="Pfam" id="PF03099">
    <property type="entry name" value="BPL_LplA_LipB"/>
    <property type="match status" value="1"/>
</dbReference>
<dbReference type="Proteomes" id="UP000002016">
    <property type="component" value="Chromosome"/>
</dbReference>
<reference evidence="3 4" key="2">
    <citation type="journal article" date="2009" name="Proc. Natl. Acad. Sci. U.S.A.">
        <title>On the chimeric nature, thermophilic origin, and phylogenetic placement of the Thermotogales.</title>
        <authorList>
            <person name="Zhaxybayeva O."/>
            <person name="Swithers K.S."/>
            <person name="Lapierre P."/>
            <person name="Fournier G.P."/>
            <person name="Bickhart D.M."/>
            <person name="DeBoy R.T."/>
            <person name="Nelson K.E."/>
            <person name="Nesbo C.L."/>
            <person name="Doolittle W.F."/>
            <person name="Gogarten J.P."/>
            <person name="Noll K.M."/>
        </authorList>
    </citation>
    <scope>NUCLEOTIDE SEQUENCE [LARGE SCALE GENOMIC DNA]</scope>
    <source>
        <strain evidence="4">ATCC BAA-301 / DSM 14385 / NBRC 107922 / TMO</strain>
    </source>
</reference>
<dbReference type="HOGENOM" id="CLU_051096_3_0_0"/>
<protein>
    <submittedName>
        <fullName evidence="3">Biotin--acetyl-CoA-carboxylase ligase</fullName>
    </submittedName>
</protein>
<keyword evidence="4" id="KW-1185">Reference proteome</keyword>
<proteinExistence type="predicted"/>
<dbReference type="AlphaFoldDB" id="A8F4I9"/>
<gene>
    <name evidence="3" type="ordered locus">Tlet_0506</name>
</gene>
<dbReference type="OrthoDB" id="9807064at2"/>
<dbReference type="PROSITE" id="PS51733">
    <property type="entry name" value="BPL_LPL_CATALYTIC"/>
    <property type="match status" value="1"/>
</dbReference>
<accession>A8F4I9</accession>
<dbReference type="EMBL" id="CP000812">
    <property type="protein sequence ID" value="ABV33073.1"/>
    <property type="molecule type" value="Genomic_DNA"/>
</dbReference>
<reference evidence="3 4" key="1">
    <citation type="submission" date="2007-08" db="EMBL/GenBank/DDBJ databases">
        <title>Complete sequence of Thermotoga lettingae TMO.</title>
        <authorList>
            <consortium name="US DOE Joint Genome Institute"/>
            <person name="Copeland A."/>
            <person name="Lucas S."/>
            <person name="Lapidus A."/>
            <person name="Barry K."/>
            <person name="Glavina del Rio T."/>
            <person name="Dalin E."/>
            <person name="Tice H."/>
            <person name="Pitluck S."/>
            <person name="Foster B."/>
            <person name="Bruce D."/>
            <person name="Schmutz J."/>
            <person name="Larimer F."/>
            <person name="Land M."/>
            <person name="Hauser L."/>
            <person name="Kyrpides N."/>
            <person name="Mikhailova N."/>
            <person name="Nelson K."/>
            <person name="Gogarten J.P."/>
            <person name="Noll K."/>
            <person name="Richardson P."/>
        </authorList>
    </citation>
    <scope>NUCLEOTIDE SEQUENCE [LARGE SCALE GENOMIC DNA]</scope>
    <source>
        <strain evidence="4">ATCC BAA-301 / DSM 14385 / NBRC 107922 / TMO</strain>
    </source>
</reference>
<dbReference type="PANTHER" id="PTHR12835:SF5">
    <property type="entry name" value="BIOTIN--PROTEIN LIGASE"/>
    <property type="match status" value="1"/>
</dbReference>
<dbReference type="GO" id="GO:0005737">
    <property type="term" value="C:cytoplasm"/>
    <property type="evidence" value="ECO:0007669"/>
    <property type="project" value="TreeGrafter"/>
</dbReference>
<dbReference type="KEGG" id="tle:Tlet_0506"/>
<dbReference type="PANTHER" id="PTHR12835">
    <property type="entry name" value="BIOTIN PROTEIN LIGASE"/>
    <property type="match status" value="1"/>
</dbReference>
<dbReference type="Gene3D" id="3.30.930.10">
    <property type="entry name" value="Bira Bifunctional Protein, Domain 2"/>
    <property type="match status" value="1"/>
</dbReference>
<evidence type="ECO:0000259" key="2">
    <source>
        <dbReference type="PROSITE" id="PS51733"/>
    </source>
</evidence>
<evidence type="ECO:0000256" key="1">
    <source>
        <dbReference type="ARBA" id="ARBA00022598"/>
    </source>
</evidence>
<dbReference type="CDD" id="cd16442">
    <property type="entry name" value="BPL"/>
    <property type="match status" value="1"/>
</dbReference>
<feature type="domain" description="BPL/LPL catalytic" evidence="2">
    <location>
        <begin position="1"/>
        <end position="175"/>
    </location>
</feature>
<dbReference type="RefSeq" id="WP_012002554.1">
    <property type="nucleotide sequence ID" value="NC_009828.1"/>
</dbReference>
<name>A8F4I9_PSELT</name>
<organism evidence="3 4">
    <name type="scientific">Pseudothermotoga lettingae (strain ATCC BAA-301 / DSM 14385 / NBRC 107922 / TMO)</name>
    <name type="common">Thermotoga lettingae</name>
    <dbReference type="NCBI Taxonomy" id="416591"/>
    <lineage>
        <taxon>Bacteria</taxon>
        <taxon>Thermotogati</taxon>
        <taxon>Thermotogota</taxon>
        <taxon>Thermotogae</taxon>
        <taxon>Thermotogales</taxon>
        <taxon>Thermotogaceae</taxon>
        <taxon>Pseudothermotoga</taxon>
    </lineage>
</organism>
<dbReference type="InterPro" id="IPR045864">
    <property type="entry name" value="aa-tRNA-synth_II/BPL/LPL"/>
</dbReference>
<sequence>MIGEKIIWTAILPSTNDFLKENWRTLSHGTAVVAEMQTNGRGRYNRNWLSPQGGLWFSILFKPRKSLRPAFFTKVCSLSVIKALQALKVEARIKWPNDIYINGKKLAGILTESVFDENIPKAIITGIGINVNNNIPQELSNKAISLYQITGQIYDPKIILKMILRQIDGMIRRYSKKPEIATRLWKKYMIQKEGQVISFIKSNIIQSGKLLKILEESLLIEIDGKKIEISSLEILDV</sequence>
<keyword evidence="1 3" id="KW-0436">Ligase</keyword>
<evidence type="ECO:0000313" key="3">
    <source>
        <dbReference type="EMBL" id="ABV33073.1"/>
    </source>
</evidence>
<dbReference type="eggNOG" id="COG0340">
    <property type="taxonomic scope" value="Bacteria"/>
</dbReference>
<evidence type="ECO:0000313" key="4">
    <source>
        <dbReference type="Proteomes" id="UP000002016"/>
    </source>
</evidence>